<evidence type="ECO:0000256" key="1">
    <source>
        <dbReference type="SAM" id="Phobius"/>
    </source>
</evidence>
<evidence type="ECO:0000313" key="3">
    <source>
        <dbReference type="Proteomes" id="UP000034589"/>
    </source>
</evidence>
<dbReference type="Proteomes" id="UP000034589">
    <property type="component" value="Unassembled WGS sequence"/>
</dbReference>
<proteinExistence type="predicted"/>
<comment type="caution">
    <text evidence="2">The sequence shown here is derived from an EMBL/GenBank/DDBJ whole genome shotgun (WGS) entry which is preliminary data.</text>
</comment>
<evidence type="ECO:0008006" key="4">
    <source>
        <dbReference type="Google" id="ProtNLM"/>
    </source>
</evidence>
<feature type="transmembrane region" description="Helical" evidence="1">
    <location>
        <begin position="24"/>
        <end position="53"/>
    </location>
</feature>
<keyword evidence="1" id="KW-0812">Transmembrane</keyword>
<name>A0A0G1VLE7_9BACT</name>
<dbReference type="EMBL" id="LCPV01000016">
    <property type="protein sequence ID" value="KKW07281.1"/>
    <property type="molecule type" value="Genomic_DNA"/>
</dbReference>
<organism evidence="2 3">
    <name type="scientific">Candidatus Kaiserbacteria bacterium GW2011_GWC2_49_12</name>
    <dbReference type="NCBI Taxonomy" id="1618675"/>
    <lineage>
        <taxon>Bacteria</taxon>
        <taxon>Candidatus Kaiseribacteriota</taxon>
    </lineage>
</organism>
<sequence>MPPTPTHIRWQAYEHEHFERGKDWFLALGIAAVCIAAISVLFGNVLFAILILVAASTLALLAKTPQAIAEFELSDRGIRVNGTMHRFEEIISFWVEDHDANPPILLIDTVKWLSPNFVIPLPPEHVDAKSVREFLAERTEEVPMKETYAHKVLEFFGL</sequence>
<gene>
    <name evidence="2" type="ORF">UY39_C0016G0002</name>
</gene>
<reference evidence="2 3" key="1">
    <citation type="journal article" date="2015" name="Nature">
        <title>rRNA introns, odd ribosomes, and small enigmatic genomes across a large radiation of phyla.</title>
        <authorList>
            <person name="Brown C.T."/>
            <person name="Hug L.A."/>
            <person name="Thomas B.C."/>
            <person name="Sharon I."/>
            <person name="Castelle C.J."/>
            <person name="Singh A."/>
            <person name="Wilkins M.J."/>
            <person name="Williams K.H."/>
            <person name="Banfield J.F."/>
        </authorList>
    </citation>
    <scope>NUCLEOTIDE SEQUENCE [LARGE SCALE GENOMIC DNA]</scope>
</reference>
<keyword evidence="1" id="KW-1133">Transmembrane helix</keyword>
<evidence type="ECO:0000313" key="2">
    <source>
        <dbReference type="EMBL" id="KKW07281.1"/>
    </source>
</evidence>
<accession>A0A0G1VLE7</accession>
<protein>
    <recommendedName>
        <fullName evidence="4">DUF5673 domain-containing protein</fullName>
    </recommendedName>
</protein>
<keyword evidence="1" id="KW-0472">Membrane</keyword>
<dbReference type="AlphaFoldDB" id="A0A0G1VLE7"/>